<keyword evidence="2" id="KW-0645">Protease</keyword>
<evidence type="ECO:0000256" key="3">
    <source>
        <dbReference type="ARBA" id="ARBA00022801"/>
    </source>
</evidence>
<dbReference type="PROSITE" id="PS51257">
    <property type="entry name" value="PROKAR_LIPOPROTEIN"/>
    <property type="match status" value="1"/>
</dbReference>
<evidence type="ECO:0000256" key="1">
    <source>
        <dbReference type="ARBA" id="ARBA00007074"/>
    </source>
</evidence>
<dbReference type="InterPro" id="IPR038765">
    <property type="entry name" value="Papain-like_cys_pep_sf"/>
</dbReference>
<sequence length="198" mass="21871">MKQLLYICAVSILLYSCYGEDKPDFVYNAPISKQADTPLAKNTISLAPLKPDNAGYTTIATGNLTPVALIQYAETLKGVPYLYGSTDPAKGFDCSGFITYVFNHFNVAVPRQSVGFTYVNRHIDIKNAKTGDLILFTGTDSTVKVVGHMGILKIDPGKQITFLHSTSGKDDGVTETPLNAYYQGRYMHTIRIFRQNDR</sequence>
<dbReference type="EMBL" id="JBHTHU010000005">
    <property type="protein sequence ID" value="MFD0749998.1"/>
    <property type="molecule type" value="Genomic_DNA"/>
</dbReference>
<keyword evidence="3" id="KW-0378">Hydrolase</keyword>
<keyword evidence="7" id="KW-1185">Reference proteome</keyword>
<accession>A0ABW2YW40</accession>
<evidence type="ECO:0000256" key="2">
    <source>
        <dbReference type="ARBA" id="ARBA00022670"/>
    </source>
</evidence>
<comment type="similarity">
    <text evidence="1">Belongs to the peptidase C40 family.</text>
</comment>
<feature type="domain" description="NlpC/P60" evidence="5">
    <location>
        <begin position="63"/>
        <end position="193"/>
    </location>
</feature>
<evidence type="ECO:0000256" key="4">
    <source>
        <dbReference type="ARBA" id="ARBA00022807"/>
    </source>
</evidence>
<dbReference type="PANTHER" id="PTHR47053:SF1">
    <property type="entry name" value="MUREIN DD-ENDOPEPTIDASE MEPH-RELATED"/>
    <property type="match status" value="1"/>
</dbReference>
<organism evidence="6 7">
    <name type="scientific">Mucilaginibacter calamicampi</name>
    <dbReference type="NCBI Taxonomy" id="1302352"/>
    <lineage>
        <taxon>Bacteria</taxon>
        <taxon>Pseudomonadati</taxon>
        <taxon>Bacteroidota</taxon>
        <taxon>Sphingobacteriia</taxon>
        <taxon>Sphingobacteriales</taxon>
        <taxon>Sphingobacteriaceae</taxon>
        <taxon>Mucilaginibacter</taxon>
    </lineage>
</organism>
<dbReference type="InterPro" id="IPR000064">
    <property type="entry name" value="NLP_P60_dom"/>
</dbReference>
<reference evidence="7" key="1">
    <citation type="journal article" date="2019" name="Int. J. Syst. Evol. Microbiol.">
        <title>The Global Catalogue of Microorganisms (GCM) 10K type strain sequencing project: providing services to taxonomists for standard genome sequencing and annotation.</title>
        <authorList>
            <consortium name="The Broad Institute Genomics Platform"/>
            <consortium name="The Broad Institute Genome Sequencing Center for Infectious Disease"/>
            <person name="Wu L."/>
            <person name="Ma J."/>
        </authorList>
    </citation>
    <scope>NUCLEOTIDE SEQUENCE [LARGE SCALE GENOMIC DNA]</scope>
    <source>
        <strain evidence="7">CCUG 63418</strain>
    </source>
</reference>
<dbReference type="PROSITE" id="PS51935">
    <property type="entry name" value="NLPC_P60"/>
    <property type="match status" value="1"/>
</dbReference>
<evidence type="ECO:0000313" key="7">
    <source>
        <dbReference type="Proteomes" id="UP001596958"/>
    </source>
</evidence>
<dbReference type="PANTHER" id="PTHR47053">
    <property type="entry name" value="MUREIN DD-ENDOPEPTIDASE MEPH-RELATED"/>
    <property type="match status" value="1"/>
</dbReference>
<proteinExistence type="inferred from homology"/>
<evidence type="ECO:0000313" key="6">
    <source>
        <dbReference type="EMBL" id="MFD0749998.1"/>
    </source>
</evidence>
<dbReference type="InterPro" id="IPR051202">
    <property type="entry name" value="Peptidase_C40"/>
</dbReference>
<dbReference type="Proteomes" id="UP001596958">
    <property type="component" value="Unassembled WGS sequence"/>
</dbReference>
<comment type="caution">
    <text evidence="6">The sequence shown here is derived from an EMBL/GenBank/DDBJ whole genome shotgun (WGS) entry which is preliminary data.</text>
</comment>
<name>A0ABW2YW40_9SPHI</name>
<dbReference type="RefSeq" id="WP_377098856.1">
    <property type="nucleotide sequence ID" value="NZ_JBHTHU010000005.1"/>
</dbReference>
<keyword evidence="4" id="KW-0788">Thiol protease</keyword>
<protein>
    <submittedName>
        <fullName evidence="6">C40 family peptidase</fullName>
    </submittedName>
</protein>
<gene>
    <name evidence="6" type="ORF">ACFQZS_07585</name>
</gene>
<evidence type="ECO:0000259" key="5">
    <source>
        <dbReference type="PROSITE" id="PS51935"/>
    </source>
</evidence>
<dbReference type="Pfam" id="PF00877">
    <property type="entry name" value="NLPC_P60"/>
    <property type="match status" value="1"/>
</dbReference>
<dbReference type="SUPFAM" id="SSF54001">
    <property type="entry name" value="Cysteine proteinases"/>
    <property type="match status" value="1"/>
</dbReference>
<dbReference type="Gene3D" id="3.90.1720.10">
    <property type="entry name" value="endopeptidase domain like (from Nostoc punctiforme)"/>
    <property type="match status" value="1"/>
</dbReference>